<keyword evidence="2" id="KW-0732">Signal</keyword>
<organism evidence="3 4">
    <name type="scientific">Nocardiopsis eucommiae</name>
    <dbReference type="NCBI Taxonomy" id="2831970"/>
    <lineage>
        <taxon>Bacteria</taxon>
        <taxon>Bacillati</taxon>
        <taxon>Actinomycetota</taxon>
        <taxon>Actinomycetes</taxon>
        <taxon>Streptosporangiales</taxon>
        <taxon>Nocardiopsidaceae</taxon>
        <taxon>Nocardiopsis</taxon>
    </lineage>
</organism>
<reference evidence="3" key="1">
    <citation type="submission" date="2021-05" db="EMBL/GenBank/DDBJ databases">
        <authorList>
            <person name="Kaiqin L."/>
            <person name="Jian G."/>
        </authorList>
    </citation>
    <scope>NUCLEOTIDE SEQUENCE</scope>
    <source>
        <strain evidence="3">HDS5</strain>
    </source>
</reference>
<evidence type="ECO:0000256" key="1">
    <source>
        <dbReference type="SAM" id="MobiDB-lite"/>
    </source>
</evidence>
<dbReference type="KEGG" id="nec:KGD82_24255"/>
<dbReference type="AlphaFoldDB" id="A0A975L9R7"/>
<feature type="compositionally biased region" description="Polar residues" evidence="1">
    <location>
        <begin position="99"/>
        <end position="108"/>
    </location>
</feature>
<sequence length="424" mass="43691">MTHTKRFSARAVLLVTGTAGFVALGAGVAGAEALATPAEALSPVVERALVEGVAPTVNTLAPKGVTPIADRALAELQETANAEKPAPDLGAVLPESRLSETVTRTQDATGLDGDPHDTVGHTVGRHLEATAQDAGTAVEGTARQAGTTTESTATEVLPHTVQAVADLRDEMLVLPELDTTQLPSLEDRRLPELSEAPSLDDVTGNVTELTGDNALVLDELNPVTALSEPRPTPVHTSAAVPPEGADLTAPNVWDLAAAFGLETPGQIQDVVESTELTADNYVNLGEEEVLGMVGNRAWEDRDLTTVPQSSPTAPTTLAEAPDAPRVTDLTNALAAGASDLGSAEPVSLQGPLADAGLPQVAEGIDTTTAEDLVNGLSRGTDLLNDLDTSDLVSIDGGTAEQETPEGMVQHPTFMDLPGSEALPW</sequence>
<keyword evidence="4" id="KW-1185">Reference proteome</keyword>
<dbReference type="Proteomes" id="UP000682416">
    <property type="component" value="Chromosome"/>
</dbReference>
<feature type="region of interest" description="Disordered" evidence="1">
    <location>
        <begin position="396"/>
        <end position="424"/>
    </location>
</feature>
<feature type="region of interest" description="Disordered" evidence="1">
    <location>
        <begin position="80"/>
        <end position="152"/>
    </location>
</feature>
<feature type="signal peptide" evidence="2">
    <location>
        <begin position="1"/>
        <end position="31"/>
    </location>
</feature>
<evidence type="ECO:0000313" key="3">
    <source>
        <dbReference type="EMBL" id="QVJ01243.1"/>
    </source>
</evidence>
<protein>
    <submittedName>
        <fullName evidence="3">Uncharacterized protein</fullName>
    </submittedName>
</protein>
<feature type="chain" id="PRO_5037400277" evidence="2">
    <location>
        <begin position="32"/>
        <end position="424"/>
    </location>
</feature>
<gene>
    <name evidence="3" type="ORF">KGD82_24255</name>
</gene>
<proteinExistence type="predicted"/>
<evidence type="ECO:0000256" key="2">
    <source>
        <dbReference type="SAM" id="SignalP"/>
    </source>
</evidence>
<dbReference type="EMBL" id="CP074402">
    <property type="protein sequence ID" value="QVJ01243.1"/>
    <property type="molecule type" value="Genomic_DNA"/>
</dbReference>
<name>A0A975L9R7_9ACTN</name>
<evidence type="ECO:0000313" key="4">
    <source>
        <dbReference type="Proteomes" id="UP000682416"/>
    </source>
</evidence>
<accession>A0A975L9R7</accession>